<reference evidence="1" key="1">
    <citation type="submission" date="2016-10" db="EMBL/GenBank/DDBJ databases">
        <authorList>
            <person name="de Groot N.N."/>
        </authorList>
    </citation>
    <scope>NUCLEOTIDE SEQUENCE</scope>
</reference>
<evidence type="ECO:0000313" key="1">
    <source>
        <dbReference type="EMBL" id="SFV87661.1"/>
    </source>
</evidence>
<organism evidence="1">
    <name type="scientific">hydrothermal vent metagenome</name>
    <dbReference type="NCBI Taxonomy" id="652676"/>
    <lineage>
        <taxon>unclassified sequences</taxon>
        <taxon>metagenomes</taxon>
        <taxon>ecological metagenomes</taxon>
    </lineage>
</organism>
<name>A0A1W1E1E7_9ZZZZ</name>
<protein>
    <submittedName>
        <fullName evidence="1">Uncharacterized protein</fullName>
    </submittedName>
</protein>
<dbReference type="EMBL" id="FPHZ01000059">
    <property type="protein sequence ID" value="SFV87661.1"/>
    <property type="molecule type" value="Genomic_DNA"/>
</dbReference>
<accession>A0A1W1E1E7</accession>
<sequence>MFLRVFLFEVLSSYNYFLHMVLQHPNKSQPKQPATQQK</sequence>
<dbReference type="AlphaFoldDB" id="A0A1W1E1E7"/>
<proteinExistence type="predicted"/>
<gene>
    <name evidence="1" type="ORF">MNB_SUP05-SYMBIONT-5-469</name>
</gene>